<comment type="caution">
    <text evidence="2">The sequence shown here is derived from an EMBL/GenBank/DDBJ whole genome shotgun (WGS) entry which is preliminary data.</text>
</comment>
<name>A0A2N6T0B8_9CORY</name>
<dbReference type="Proteomes" id="UP000235363">
    <property type="component" value="Unassembled WGS sequence"/>
</dbReference>
<dbReference type="InterPro" id="IPR027961">
    <property type="entry name" value="DUF4442"/>
</dbReference>
<proteinExistence type="predicted"/>
<gene>
    <name evidence="2" type="ORF">CJ204_04215</name>
</gene>
<feature type="region of interest" description="Disordered" evidence="1">
    <location>
        <begin position="147"/>
        <end position="166"/>
    </location>
</feature>
<evidence type="ECO:0000256" key="1">
    <source>
        <dbReference type="SAM" id="MobiDB-lite"/>
    </source>
</evidence>
<dbReference type="AlphaFoldDB" id="A0A2N6T0B8"/>
<protein>
    <submittedName>
        <fullName evidence="2">Tetrameric acyl-CoA thioesterase</fullName>
    </submittedName>
</protein>
<organism evidence="2 3">
    <name type="scientific">Corynebacterium xerosis</name>
    <dbReference type="NCBI Taxonomy" id="1725"/>
    <lineage>
        <taxon>Bacteria</taxon>
        <taxon>Bacillati</taxon>
        <taxon>Actinomycetota</taxon>
        <taxon>Actinomycetes</taxon>
        <taxon>Mycobacteriales</taxon>
        <taxon>Corynebacteriaceae</taxon>
        <taxon>Corynebacterium</taxon>
    </lineage>
</organism>
<dbReference type="Pfam" id="PF14539">
    <property type="entry name" value="DUF4442"/>
    <property type="match status" value="1"/>
</dbReference>
<accession>A0A2N6T0B8</accession>
<evidence type="ECO:0000313" key="2">
    <source>
        <dbReference type="EMBL" id="PMC62756.1"/>
    </source>
</evidence>
<dbReference type="InterPro" id="IPR029069">
    <property type="entry name" value="HotDog_dom_sf"/>
</dbReference>
<reference evidence="2 3" key="1">
    <citation type="submission" date="2017-09" db="EMBL/GenBank/DDBJ databases">
        <title>Bacterial strain isolated from the female urinary microbiota.</title>
        <authorList>
            <person name="Thomas-White K."/>
            <person name="Kumar N."/>
            <person name="Forster S."/>
            <person name="Putonti C."/>
            <person name="Lawley T."/>
            <person name="Wolfe A.J."/>
        </authorList>
    </citation>
    <scope>NUCLEOTIDE SEQUENCE [LARGE SCALE GENOMIC DNA]</scope>
    <source>
        <strain evidence="2 3">UMB0908</strain>
    </source>
</reference>
<evidence type="ECO:0000313" key="3">
    <source>
        <dbReference type="Proteomes" id="UP000235363"/>
    </source>
</evidence>
<dbReference type="Gene3D" id="3.10.129.10">
    <property type="entry name" value="Hotdog Thioesterase"/>
    <property type="match status" value="1"/>
</dbReference>
<dbReference type="EMBL" id="PNHF01000007">
    <property type="protein sequence ID" value="PMC62756.1"/>
    <property type="molecule type" value="Genomic_DNA"/>
</dbReference>
<dbReference type="RefSeq" id="WP_102212418.1">
    <property type="nucleotide sequence ID" value="NZ_PNHF01000007.1"/>
</dbReference>
<dbReference type="SUPFAM" id="SSF54637">
    <property type="entry name" value="Thioesterase/thiol ester dehydrase-isomerase"/>
    <property type="match status" value="1"/>
</dbReference>
<sequence>MRWTPRQLKRFMWMWPPYLGAGVRIEEAADDGTRLVVKHRLRPWFTNAVGTVFGGTMQSMTDPFFMILAMHQLGPGYRVWDTEAGIEFLKPGRGTVRAIIEMPADVIEDIRAETADGDKHLRWFDCDIVDEEGDVVARVRKRLYFRKSKPKSKPEPKTEPESEPQG</sequence>
<dbReference type="CDD" id="cd03443">
    <property type="entry name" value="PaaI_thioesterase"/>
    <property type="match status" value="1"/>
</dbReference>